<dbReference type="InterPro" id="IPR014031">
    <property type="entry name" value="Ketoacyl_synth_C"/>
</dbReference>
<gene>
    <name evidence="4" type="ORF">LCGC14_0179500</name>
</gene>
<dbReference type="InterPro" id="IPR018201">
    <property type="entry name" value="Ketoacyl_synth_AS"/>
</dbReference>
<reference evidence="4" key="1">
    <citation type="journal article" date="2015" name="Nature">
        <title>Complex archaea that bridge the gap between prokaryotes and eukaryotes.</title>
        <authorList>
            <person name="Spang A."/>
            <person name="Saw J.H."/>
            <person name="Jorgensen S.L."/>
            <person name="Zaremba-Niedzwiedzka K."/>
            <person name="Martijn J."/>
            <person name="Lind A.E."/>
            <person name="van Eijk R."/>
            <person name="Schleper C."/>
            <person name="Guy L."/>
            <person name="Ettema T.J."/>
        </authorList>
    </citation>
    <scope>NUCLEOTIDE SEQUENCE</scope>
</reference>
<dbReference type="Pfam" id="PF02801">
    <property type="entry name" value="Ketoacyl-synt_C"/>
    <property type="match status" value="1"/>
</dbReference>
<dbReference type="CDD" id="cd00834">
    <property type="entry name" value="KAS_I_II"/>
    <property type="match status" value="1"/>
</dbReference>
<evidence type="ECO:0000313" key="4">
    <source>
        <dbReference type="EMBL" id="KKN95137.1"/>
    </source>
</evidence>
<protein>
    <recommendedName>
        <fullName evidence="3">Ketosynthase family 3 (KS3) domain-containing protein</fullName>
    </recommendedName>
</protein>
<dbReference type="GO" id="GO:0004315">
    <property type="term" value="F:3-oxoacyl-[acyl-carrier-protein] synthase activity"/>
    <property type="evidence" value="ECO:0007669"/>
    <property type="project" value="InterPro"/>
</dbReference>
<dbReference type="InterPro" id="IPR016039">
    <property type="entry name" value="Thiolase-like"/>
</dbReference>
<dbReference type="SUPFAM" id="SSF53901">
    <property type="entry name" value="Thiolase-like"/>
    <property type="match status" value="2"/>
</dbReference>
<dbReference type="EMBL" id="LAZR01000072">
    <property type="protein sequence ID" value="KKN95137.1"/>
    <property type="molecule type" value="Genomic_DNA"/>
</dbReference>
<dbReference type="GO" id="GO:0005829">
    <property type="term" value="C:cytosol"/>
    <property type="evidence" value="ECO:0007669"/>
    <property type="project" value="TreeGrafter"/>
</dbReference>
<dbReference type="PROSITE" id="PS00606">
    <property type="entry name" value="KS3_1"/>
    <property type="match status" value="1"/>
</dbReference>
<name>A0A0F9V5Z9_9ZZZZ</name>
<comment type="caution">
    <text evidence="4">The sequence shown here is derived from an EMBL/GenBank/DDBJ whole genome shotgun (WGS) entry which is preliminary data.</text>
</comment>
<dbReference type="NCBIfam" id="NF006587">
    <property type="entry name" value="PRK09116.1"/>
    <property type="match status" value="1"/>
</dbReference>
<dbReference type="InterPro" id="IPR014030">
    <property type="entry name" value="Ketoacyl_synth_N"/>
</dbReference>
<feature type="domain" description="Ketosynthase family 3 (KS3)" evidence="3">
    <location>
        <begin position="12"/>
        <end position="417"/>
    </location>
</feature>
<dbReference type="SMART" id="SM00825">
    <property type="entry name" value="PKS_KS"/>
    <property type="match status" value="1"/>
</dbReference>
<dbReference type="InterPro" id="IPR020841">
    <property type="entry name" value="PKS_Beta-ketoAc_synthase_dom"/>
</dbReference>
<dbReference type="PANTHER" id="PTHR11712:SF325">
    <property type="entry name" value="3-OXOACYL-(ACYL-CARRIER-PROTEIN) SYNTHASE II FABF"/>
    <property type="match status" value="1"/>
</dbReference>
<accession>A0A0F9V5Z9</accession>
<comment type="similarity">
    <text evidence="1">Belongs to the thiolase-like superfamily. Beta-ketoacyl-ACP synthases family.</text>
</comment>
<keyword evidence="2" id="KW-0808">Transferase</keyword>
<dbReference type="Pfam" id="PF00109">
    <property type="entry name" value="ketoacyl-synt"/>
    <property type="match status" value="1"/>
</dbReference>
<evidence type="ECO:0000256" key="1">
    <source>
        <dbReference type="ARBA" id="ARBA00008467"/>
    </source>
</evidence>
<dbReference type="InterPro" id="IPR000794">
    <property type="entry name" value="Beta-ketoacyl_synthase"/>
</dbReference>
<dbReference type="Gene3D" id="3.40.47.10">
    <property type="match status" value="2"/>
</dbReference>
<dbReference type="PROSITE" id="PS52004">
    <property type="entry name" value="KS3_2"/>
    <property type="match status" value="1"/>
</dbReference>
<sequence length="420" mass="44532">MDGKAVRADGLGRRVVVTGMAGFSPIGNDWASIEANLRTMQTGIRHMDDWAEYEGLNTRLGGPVAPFELPAQYTRRAMRSMGRGARMATRASELALADAGLLGDPLVGSGDMGIAYGASAGEPDAVADFGNMLINKSTDGLNANSYIRMMAHTAAVNIGVFLGVRGRIHTTSSACTSGSQGIGYAYEAIRFGRQKAMIAGGCEELSASEAAVFDTLFATSTRNDAPHTSPRPFDTERDGLVVGEGAGALILEDLQHALERGAPIYAEVMGFGTNSDGRHVTQPDSEMMERAIRMGLNDANLQPEQIGYVSAHGTATDRGDVAESKATHAVFGGNTPISAFKSFTGHTLGACGALEAWVAIEMMRAGWFHATANLDAPDPDCAALDYIRDEGRALQCEYVMSNNFAFGGINTSLIFRRWAA</sequence>
<organism evidence="4">
    <name type="scientific">marine sediment metagenome</name>
    <dbReference type="NCBI Taxonomy" id="412755"/>
    <lineage>
        <taxon>unclassified sequences</taxon>
        <taxon>metagenomes</taxon>
        <taxon>ecological metagenomes</taxon>
    </lineage>
</organism>
<dbReference type="AlphaFoldDB" id="A0A0F9V5Z9"/>
<evidence type="ECO:0000256" key="2">
    <source>
        <dbReference type="ARBA" id="ARBA00022679"/>
    </source>
</evidence>
<dbReference type="PANTHER" id="PTHR11712">
    <property type="entry name" value="POLYKETIDE SYNTHASE-RELATED"/>
    <property type="match status" value="1"/>
</dbReference>
<proteinExistence type="inferred from homology"/>
<evidence type="ECO:0000259" key="3">
    <source>
        <dbReference type="PROSITE" id="PS52004"/>
    </source>
</evidence>
<dbReference type="GO" id="GO:0006633">
    <property type="term" value="P:fatty acid biosynthetic process"/>
    <property type="evidence" value="ECO:0007669"/>
    <property type="project" value="InterPro"/>
</dbReference>